<dbReference type="RefSeq" id="WP_246194709.1">
    <property type="nucleotide sequence ID" value="NZ_CADCXY010000001.1"/>
</dbReference>
<feature type="transmembrane region" description="Helical" evidence="5">
    <location>
        <begin position="40"/>
        <end position="57"/>
    </location>
</feature>
<dbReference type="PANTHER" id="PTHR32322">
    <property type="entry name" value="INNER MEMBRANE TRANSPORTER"/>
    <property type="match status" value="1"/>
</dbReference>
<feature type="transmembrane region" description="Helical" evidence="5">
    <location>
        <begin position="200"/>
        <end position="223"/>
    </location>
</feature>
<keyword evidence="2 5" id="KW-0812">Transmembrane</keyword>
<feature type="transmembrane region" description="Helical" evidence="5">
    <location>
        <begin position="177"/>
        <end position="194"/>
    </location>
</feature>
<evidence type="ECO:0000256" key="5">
    <source>
        <dbReference type="SAM" id="Phobius"/>
    </source>
</evidence>
<keyword evidence="3 5" id="KW-1133">Transmembrane helix</keyword>
<feature type="domain" description="EamA" evidence="6">
    <location>
        <begin position="150"/>
        <end position="277"/>
    </location>
</feature>
<keyword evidence="4 5" id="KW-0472">Membrane</keyword>
<feature type="transmembrane region" description="Helical" evidence="5">
    <location>
        <begin position="69"/>
        <end position="87"/>
    </location>
</feature>
<proteinExistence type="predicted"/>
<feature type="transmembrane region" description="Helical" evidence="5">
    <location>
        <begin position="93"/>
        <end position="112"/>
    </location>
</feature>
<reference evidence="7 8" key="1">
    <citation type="submission" date="2020-02" db="EMBL/GenBank/DDBJ databases">
        <authorList>
            <person name="Rodrigo-Torres L."/>
            <person name="Arahal R. D."/>
            <person name="Lucena T."/>
        </authorList>
    </citation>
    <scope>NUCLEOTIDE SEQUENCE [LARGE SCALE GENOMIC DNA]</scope>
    <source>
        <strain evidence="7 8">CECT 9734</strain>
    </source>
</reference>
<protein>
    <recommendedName>
        <fullName evidence="6">EamA domain-containing protein</fullName>
    </recommendedName>
</protein>
<dbReference type="Proteomes" id="UP000481517">
    <property type="component" value="Unassembled WGS sequence"/>
</dbReference>
<dbReference type="InterPro" id="IPR037185">
    <property type="entry name" value="EmrE-like"/>
</dbReference>
<dbReference type="Pfam" id="PF00892">
    <property type="entry name" value="EamA"/>
    <property type="match status" value="1"/>
</dbReference>
<evidence type="ECO:0000259" key="6">
    <source>
        <dbReference type="Pfam" id="PF00892"/>
    </source>
</evidence>
<evidence type="ECO:0000256" key="4">
    <source>
        <dbReference type="ARBA" id="ARBA00023136"/>
    </source>
</evidence>
<dbReference type="SUPFAM" id="SSF103481">
    <property type="entry name" value="Multidrug resistance efflux transporter EmrE"/>
    <property type="match status" value="2"/>
</dbReference>
<evidence type="ECO:0000313" key="7">
    <source>
        <dbReference type="EMBL" id="CAB0150239.1"/>
    </source>
</evidence>
<accession>A0A6S6WM20</accession>
<dbReference type="InterPro" id="IPR050638">
    <property type="entry name" value="AA-Vitamin_Transporters"/>
</dbReference>
<gene>
    <name evidence="7" type="ORF">PSI9734_00795</name>
</gene>
<comment type="subcellular location">
    <subcellularLocation>
        <location evidence="1">Membrane</location>
        <topology evidence="1">Multi-pass membrane protein</topology>
    </subcellularLocation>
</comment>
<feature type="transmembrane region" description="Helical" evidence="5">
    <location>
        <begin position="235"/>
        <end position="254"/>
    </location>
</feature>
<keyword evidence="8" id="KW-1185">Reference proteome</keyword>
<sequence>MQIPQKLTLTFLALLAFAGNSVLCRWALVEYQMDPASFTLLRLASGAAVLIVLAGRGRAEPPRSQPTSWWGALWLLVYAAGFGYAYVGLATGIGALILFTAVQFTMLGLSALRGERHNLTQIVGICCALGGFGYLVLPQFSQPLSLASSVLMISAGIAWGAYSTLGRGALTPLKDTKVHFGRALILGLPLVFLIDSWQQWSVAATVLALSSGAITSAVGYAIWFKVLPQLRVTTAAVAQLSVPIIAALGGNLFVGEAISQRFTIASGIILISIFVVIKNRGNITPTK</sequence>
<feature type="transmembrane region" description="Helical" evidence="5">
    <location>
        <begin position="260"/>
        <end position="277"/>
    </location>
</feature>
<dbReference type="EMBL" id="CADCXY010000001">
    <property type="protein sequence ID" value="CAB0150239.1"/>
    <property type="molecule type" value="Genomic_DNA"/>
</dbReference>
<feature type="transmembrane region" description="Helical" evidence="5">
    <location>
        <begin position="143"/>
        <end position="165"/>
    </location>
</feature>
<evidence type="ECO:0000313" key="8">
    <source>
        <dbReference type="Proteomes" id="UP000481517"/>
    </source>
</evidence>
<dbReference type="InterPro" id="IPR000620">
    <property type="entry name" value="EamA_dom"/>
</dbReference>
<name>A0A6S6WM20_9GAMM</name>
<evidence type="ECO:0000256" key="3">
    <source>
        <dbReference type="ARBA" id="ARBA00022989"/>
    </source>
</evidence>
<dbReference type="PANTHER" id="PTHR32322:SF9">
    <property type="entry name" value="AMINO-ACID METABOLITE EFFLUX PUMP-RELATED"/>
    <property type="match status" value="1"/>
</dbReference>
<evidence type="ECO:0000256" key="1">
    <source>
        <dbReference type="ARBA" id="ARBA00004141"/>
    </source>
</evidence>
<evidence type="ECO:0000256" key="2">
    <source>
        <dbReference type="ARBA" id="ARBA00022692"/>
    </source>
</evidence>
<feature type="transmembrane region" description="Helical" evidence="5">
    <location>
        <begin position="119"/>
        <end position="137"/>
    </location>
</feature>
<dbReference type="AlphaFoldDB" id="A0A6S6WM20"/>
<dbReference type="GO" id="GO:0016020">
    <property type="term" value="C:membrane"/>
    <property type="evidence" value="ECO:0007669"/>
    <property type="project" value="UniProtKB-SubCell"/>
</dbReference>
<organism evidence="7 8">
    <name type="scientific">Pseudidiomarina piscicola</name>
    <dbReference type="NCBI Taxonomy" id="2614830"/>
    <lineage>
        <taxon>Bacteria</taxon>
        <taxon>Pseudomonadati</taxon>
        <taxon>Pseudomonadota</taxon>
        <taxon>Gammaproteobacteria</taxon>
        <taxon>Alteromonadales</taxon>
        <taxon>Idiomarinaceae</taxon>
        <taxon>Pseudidiomarina</taxon>
    </lineage>
</organism>